<dbReference type="PANTHER" id="PTHR10434:SF11">
    <property type="entry name" value="1-ACYL-SN-GLYCEROL-3-PHOSPHATE ACYLTRANSFERASE"/>
    <property type="match status" value="1"/>
</dbReference>
<dbReference type="EMBL" id="SCEB01008691">
    <property type="protein sequence ID" value="RXM91462.1"/>
    <property type="molecule type" value="Genomic_DNA"/>
</dbReference>
<proteinExistence type="predicted"/>
<accession>A0A444UTH2</accession>
<name>A0A444UTH2_ACIRT</name>
<keyword evidence="4 6" id="KW-0012">Acyltransferase</keyword>
<dbReference type="SUPFAM" id="SSF69593">
    <property type="entry name" value="Glycerol-3-phosphate (1)-acyltransferase"/>
    <property type="match status" value="1"/>
</dbReference>
<protein>
    <recommendedName>
        <fullName evidence="2">1-acylglycerol-3-phosphate O-acyltransferase</fullName>
        <ecNumber evidence="2">2.3.1.51</ecNumber>
    </recommendedName>
</protein>
<dbReference type="Pfam" id="PF01553">
    <property type="entry name" value="Acyltransferase"/>
    <property type="match status" value="1"/>
</dbReference>
<reference evidence="6 7" key="1">
    <citation type="submission" date="2019-01" db="EMBL/GenBank/DDBJ databases">
        <title>Draft Genome and Complete Hox-Cluster Characterization of the Sterlet Sturgeon (Acipenser ruthenus).</title>
        <authorList>
            <person name="Wei Q."/>
        </authorList>
    </citation>
    <scope>NUCLEOTIDE SEQUENCE [LARGE SCALE GENOMIC DNA]</scope>
    <source>
        <strain evidence="6">WHYD16114868_AA</strain>
        <tissue evidence="6">Blood</tissue>
    </source>
</reference>
<evidence type="ECO:0000256" key="1">
    <source>
        <dbReference type="ARBA" id="ARBA00004728"/>
    </source>
</evidence>
<keyword evidence="3 6" id="KW-0808">Transferase</keyword>
<gene>
    <name evidence="6" type="ORF">EOD39_21154</name>
</gene>
<dbReference type="EC" id="2.3.1.51" evidence="2"/>
<feature type="domain" description="Phospholipid/glycerol acyltransferase" evidence="5">
    <location>
        <begin position="19"/>
        <end position="49"/>
    </location>
</feature>
<dbReference type="Proteomes" id="UP000289886">
    <property type="component" value="Unassembled WGS sequence"/>
</dbReference>
<dbReference type="GO" id="GO:0005783">
    <property type="term" value="C:endoplasmic reticulum"/>
    <property type="evidence" value="ECO:0007669"/>
    <property type="project" value="TreeGrafter"/>
</dbReference>
<comment type="caution">
    <text evidence="6">The sequence shown here is derived from an EMBL/GenBank/DDBJ whole genome shotgun (WGS) entry which is preliminary data.</text>
</comment>
<evidence type="ECO:0000256" key="3">
    <source>
        <dbReference type="ARBA" id="ARBA00022679"/>
    </source>
</evidence>
<dbReference type="InterPro" id="IPR002123">
    <property type="entry name" value="Plipid/glycerol_acylTrfase"/>
</dbReference>
<evidence type="ECO:0000259" key="5">
    <source>
        <dbReference type="Pfam" id="PF01553"/>
    </source>
</evidence>
<dbReference type="GO" id="GO:0006654">
    <property type="term" value="P:phosphatidic acid biosynthetic process"/>
    <property type="evidence" value="ECO:0007669"/>
    <property type="project" value="TreeGrafter"/>
</dbReference>
<comment type="pathway">
    <text evidence="1">Phospholipid metabolism; CDP-diacylglycerol biosynthesis; CDP-diacylglycerol from sn-glycerol 3-phosphate: step 2/3.</text>
</comment>
<dbReference type="PANTHER" id="PTHR10434">
    <property type="entry name" value="1-ACYL-SN-GLYCEROL-3-PHOSPHATE ACYLTRANSFERASE"/>
    <property type="match status" value="1"/>
</dbReference>
<evidence type="ECO:0000256" key="4">
    <source>
        <dbReference type="ARBA" id="ARBA00023315"/>
    </source>
</evidence>
<organism evidence="6 7">
    <name type="scientific">Acipenser ruthenus</name>
    <name type="common">Sterlet sturgeon</name>
    <dbReference type="NCBI Taxonomy" id="7906"/>
    <lineage>
        <taxon>Eukaryota</taxon>
        <taxon>Metazoa</taxon>
        <taxon>Chordata</taxon>
        <taxon>Craniata</taxon>
        <taxon>Vertebrata</taxon>
        <taxon>Euteleostomi</taxon>
        <taxon>Actinopterygii</taxon>
        <taxon>Chondrostei</taxon>
        <taxon>Acipenseriformes</taxon>
        <taxon>Acipenseridae</taxon>
        <taxon>Acipenser</taxon>
    </lineage>
</organism>
<dbReference type="AlphaFoldDB" id="A0A444UTH2"/>
<evidence type="ECO:0000313" key="6">
    <source>
        <dbReference type="EMBL" id="RXM91462.1"/>
    </source>
</evidence>
<evidence type="ECO:0000313" key="7">
    <source>
        <dbReference type="Proteomes" id="UP000289886"/>
    </source>
</evidence>
<dbReference type="GO" id="GO:0003841">
    <property type="term" value="F:1-acylglycerol-3-phosphate O-acyltransferase activity"/>
    <property type="evidence" value="ECO:0007669"/>
    <property type="project" value="UniProtKB-EC"/>
</dbReference>
<evidence type="ECO:0000256" key="2">
    <source>
        <dbReference type="ARBA" id="ARBA00013211"/>
    </source>
</evidence>
<keyword evidence="7" id="KW-1185">Reference proteome</keyword>
<sequence length="102" mass="12018">MRIVRAFCWHVKYFLGVRYKVSGLEHFQTEGPYVILCNHQSTLDILVHTVYKIYSCAVHLNFCSRIRVYLVFESEGFAQSRTDFVQIVGIWALVQINKWKDS</sequence>